<evidence type="ECO:0000256" key="4">
    <source>
        <dbReference type="ARBA" id="ARBA00023014"/>
    </source>
</evidence>
<feature type="domain" description="4Fe-4S" evidence="5">
    <location>
        <begin position="66"/>
        <end position="128"/>
    </location>
</feature>
<dbReference type="GO" id="GO:0051539">
    <property type="term" value="F:4 iron, 4 sulfur cluster binding"/>
    <property type="evidence" value="ECO:0007669"/>
    <property type="project" value="UniProtKB-KW"/>
</dbReference>
<dbReference type="Proteomes" id="UP001329915">
    <property type="component" value="Chromosome"/>
</dbReference>
<dbReference type="InterPro" id="IPR007202">
    <property type="entry name" value="4Fe-4S_dom"/>
</dbReference>
<dbReference type="EMBL" id="CP121694">
    <property type="protein sequence ID" value="WRO23519.1"/>
    <property type="molecule type" value="Genomic_DNA"/>
</dbReference>
<keyword evidence="2" id="KW-0479">Metal-binding</keyword>
<accession>A0AAU0UW12</accession>
<dbReference type="PROSITE" id="PS51656">
    <property type="entry name" value="4FE4S"/>
    <property type="match status" value="1"/>
</dbReference>
<dbReference type="GO" id="GO:0046872">
    <property type="term" value="F:metal ion binding"/>
    <property type="evidence" value="ECO:0007669"/>
    <property type="project" value="UniProtKB-KW"/>
</dbReference>
<protein>
    <submittedName>
        <fullName evidence="6">DUF2148 domain-containing protein</fullName>
    </submittedName>
</protein>
<sequence>MKEIMETVAGLMALSARTAPKAGGKDFLEVRVLKGREINKLAADMEKYGKETGRGNFDRDSANVKESDSVLLVSLNDAKVTGLNCGACGVENCSDLNSGSFVGPEFDGPWCAWRLIDLGIALGSAVKTASTHNADNRIMYRIGVSAKRLGLIAGEVVVGVPISASGKSIYFDR</sequence>
<keyword evidence="4" id="KW-0411">Iron-sulfur</keyword>
<dbReference type="PANTHER" id="PTHR40101:SF1">
    <property type="entry name" value="4FE-4S DOMAIN-CONTAINING PROTEIN"/>
    <property type="match status" value="1"/>
</dbReference>
<keyword evidence="3" id="KW-0408">Iron</keyword>
<evidence type="ECO:0000313" key="6">
    <source>
        <dbReference type="EMBL" id="WRO23519.1"/>
    </source>
</evidence>
<keyword evidence="7" id="KW-1185">Reference proteome</keyword>
<name>A0AAU0UW12_9FIRM</name>
<dbReference type="AlphaFoldDB" id="A0AAU0UW12"/>
<evidence type="ECO:0000256" key="3">
    <source>
        <dbReference type="ARBA" id="ARBA00023004"/>
    </source>
</evidence>
<dbReference type="Pfam" id="PF09918">
    <property type="entry name" value="DUF2148"/>
    <property type="match status" value="1"/>
</dbReference>
<reference evidence="6 7" key="1">
    <citation type="submission" date="2023-04" db="EMBL/GenBank/DDBJ databases">
        <authorList>
            <person name="Hsu D."/>
        </authorList>
    </citation>
    <scope>NUCLEOTIDE SEQUENCE [LARGE SCALE GENOMIC DNA]</scope>
    <source>
        <strain evidence="6 7">MK1</strain>
    </source>
</reference>
<dbReference type="RefSeq" id="WP_366922901.1">
    <property type="nucleotide sequence ID" value="NZ_CP121694.1"/>
</dbReference>
<evidence type="ECO:0000259" key="5">
    <source>
        <dbReference type="PROSITE" id="PS51656"/>
    </source>
</evidence>
<evidence type="ECO:0000256" key="2">
    <source>
        <dbReference type="ARBA" id="ARBA00022723"/>
    </source>
</evidence>
<proteinExistence type="predicted"/>
<dbReference type="PANTHER" id="PTHR40101">
    <property type="entry name" value="CONSERVED PROTEIN"/>
    <property type="match status" value="1"/>
</dbReference>
<gene>
    <name evidence="6" type="ORF">MFMK1_003381</name>
</gene>
<dbReference type="KEGG" id="dbc:MFMK1_003381"/>
<dbReference type="InterPro" id="IPR019224">
    <property type="entry name" value="DUF2148"/>
</dbReference>
<evidence type="ECO:0000256" key="1">
    <source>
        <dbReference type="ARBA" id="ARBA00022485"/>
    </source>
</evidence>
<evidence type="ECO:0000313" key="7">
    <source>
        <dbReference type="Proteomes" id="UP001329915"/>
    </source>
</evidence>
<keyword evidence="1" id="KW-0004">4Fe-4S</keyword>
<organism evidence="6 7">
    <name type="scientific">Metallumcola ferriviriculae</name>
    <dbReference type="NCBI Taxonomy" id="3039180"/>
    <lineage>
        <taxon>Bacteria</taxon>
        <taxon>Bacillati</taxon>
        <taxon>Bacillota</taxon>
        <taxon>Clostridia</taxon>
        <taxon>Neomoorellales</taxon>
        <taxon>Desulfitibacteraceae</taxon>
        <taxon>Metallumcola</taxon>
    </lineage>
</organism>